<dbReference type="Proteomes" id="UP000366065">
    <property type="component" value="Unassembled WGS sequence"/>
</dbReference>
<organism evidence="4 5">
    <name type="scientific">Pandoraea capi</name>
    <dbReference type="NCBI Taxonomy" id="2508286"/>
    <lineage>
        <taxon>Bacteria</taxon>
        <taxon>Pseudomonadati</taxon>
        <taxon>Pseudomonadota</taxon>
        <taxon>Betaproteobacteria</taxon>
        <taxon>Burkholderiales</taxon>
        <taxon>Burkholderiaceae</taxon>
        <taxon>Pandoraea</taxon>
    </lineage>
</organism>
<dbReference type="InterPro" id="IPR005546">
    <property type="entry name" value="Autotransporte_beta"/>
</dbReference>
<feature type="signal peptide" evidence="2">
    <location>
        <begin position="1"/>
        <end position="35"/>
    </location>
</feature>
<dbReference type="GO" id="GO:0006508">
    <property type="term" value="P:proteolysis"/>
    <property type="evidence" value="ECO:0007669"/>
    <property type="project" value="UniProtKB-KW"/>
</dbReference>
<evidence type="ECO:0000313" key="5">
    <source>
        <dbReference type="Proteomes" id="UP000366065"/>
    </source>
</evidence>
<protein>
    <submittedName>
        <fullName evidence="4">Extracellular serine protease</fullName>
        <ecNumber evidence="4">3.4.21.-</ecNumber>
    </submittedName>
</protein>
<dbReference type="Gene3D" id="2.40.128.130">
    <property type="entry name" value="Autotransporter beta-domain"/>
    <property type="match status" value="1"/>
</dbReference>
<dbReference type="GO" id="GO:0008233">
    <property type="term" value="F:peptidase activity"/>
    <property type="evidence" value="ECO:0007669"/>
    <property type="project" value="UniProtKB-KW"/>
</dbReference>
<proteinExistence type="predicted"/>
<evidence type="ECO:0000313" key="4">
    <source>
        <dbReference type="EMBL" id="VVE01282.1"/>
    </source>
</evidence>
<dbReference type="SMART" id="SM00869">
    <property type="entry name" value="Autotransporter"/>
    <property type="match status" value="1"/>
</dbReference>
<feature type="compositionally biased region" description="Low complexity" evidence="1">
    <location>
        <begin position="754"/>
        <end position="777"/>
    </location>
</feature>
<reference evidence="4 5" key="1">
    <citation type="submission" date="2019-08" db="EMBL/GenBank/DDBJ databases">
        <authorList>
            <person name="Peeters C."/>
        </authorList>
    </citation>
    <scope>NUCLEOTIDE SEQUENCE [LARGE SCALE GENOMIC DNA]</scope>
    <source>
        <strain evidence="4 5">LMG 20602</strain>
    </source>
</reference>
<evidence type="ECO:0000259" key="3">
    <source>
        <dbReference type="PROSITE" id="PS51208"/>
    </source>
</evidence>
<evidence type="ECO:0000256" key="1">
    <source>
        <dbReference type="SAM" id="MobiDB-lite"/>
    </source>
</evidence>
<dbReference type="Pfam" id="PF03797">
    <property type="entry name" value="Autotransporter"/>
    <property type="match status" value="1"/>
</dbReference>
<sequence>MQKICPNSKVLRQTTICMAAAAVVATAALPMNATASAVPQPTAQWESDRNSRIAEIKNEIKAIAPNLEKLVATREFSEAVDEHKTSILAAIDNQADLKKEDRDALLLLLNATFGEILNIDDQKLSSAGVAKKKSLENLKKKLDAAAAATSKDDKALTKALGDLGKEVGNHASFAGESRAALAPVQRQADRLAMKEARLTGATSESALAALKATRQLDATTPNAAKHDGALTWSDKHLTNFMGAEAVSDTHAVITKDTTLELTSASGDRSDALAGATGKKREIGTLRALDDAAHLVTVTDGTLNVYQGIEGQGELTIAVSTDGQLNFKGGAGIAHDMETVSLSAGRGIGNTGKGGEIVFGEGTSAGHAVIDVFDHGKLTFAKGANAGRSDIGVRDGGEVRFDEADAAVSNVSNQGGTVEFKHSKLAQAEIANDRTSLVGFVDSALDTSEVVNLGTAVINGSRGGQANIINGASGNLYIKDTELEALSLVNVGTAEMSGNTTAHSAKIDMFGGTLDISKVTAAAPGRKAEKTLSIGALSGFGDVLTGDTKLVLGERNEDDHFEGSIKRNAVASNTASNASGILRANPTAPQVGATPTGSEVVKVGVGNLTLAGDQRGITSLRVEGGTVSAAHVNALGSGTVTVAEKGAVSLLSGVEGVGHFDNAGKVDLGTHKLAVEKYTSKPGAKIQSRVEKVGAQVTSGAIQVSQDSDFTQTEINVSVADDIALADVQDKLGVVSVAEGKTATLGKVTVGSITGGKTTKPTDPDGPDTNNPDDPNNPDTKKPVDPNNPDTTKPVDPNNPTGLITSQNVVRYLAADAGYRANEKAVLASVDGVTVGELTSGKIGGKVLSEMALQTAGSAEQRRSAALLSGESLLNNATAAQGAATAFQRGMQSRMVAGGAMLDDKTANGVRTDDSGIAGWASFAGGNSTQRGDALSFDVRGIDGAIGVDKRVGRGTVVGASIGMGNQNVKADGMPGESKINSVSVGLYGSHLNDADLFVNGGVSYTNHSVTTDRTVAARNASARLSGKTGGNTFGAFGEIGKRFDVAGFRVDPSVGMRIASTKLNAFDETNRDGTAGNDGLKVGAQSQTSARSVLGVRFSRDVFNFEGGKLTPSLRLAYEHEFGNTQSSLTNTIYGAPRAFNVKGPKLGREVFTADFGVDLQLKKRLDVHLGGNVSVRKGESALAGGISAKYRF</sequence>
<keyword evidence="2" id="KW-0732">Signal</keyword>
<dbReference type="PROSITE" id="PS51208">
    <property type="entry name" value="AUTOTRANSPORTER"/>
    <property type="match status" value="1"/>
</dbReference>
<feature type="region of interest" description="Disordered" evidence="1">
    <location>
        <begin position="750"/>
        <end position="802"/>
    </location>
</feature>
<dbReference type="EC" id="3.4.21.-" evidence="4"/>
<name>A0ABY6VZQ8_9BURK</name>
<dbReference type="InterPro" id="IPR006315">
    <property type="entry name" value="OM_autotransptr_brl_dom"/>
</dbReference>
<keyword evidence="4" id="KW-0378">Hydrolase</keyword>
<dbReference type="EMBL" id="CABPRV010000004">
    <property type="protein sequence ID" value="VVE01282.1"/>
    <property type="molecule type" value="Genomic_DNA"/>
</dbReference>
<keyword evidence="5" id="KW-1185">Reference proteome</keyword>
<feature type="domain" description="Autotransporter" evidence="3">
    <location>
        <begin position="911"/>
        <end position="1193"/>
    </location>
</feature>
<accession>A0ABY6VZQ8</accession>
<gene>
    <name evidence="4" type="ORF">PCA20602_02148</name>
</gene>
<evidence type="ECO:0000256" key="2">
    <source>
        <dbReference type="SAM" id="SignalP"/>
    </source>
</evidence>
<dbReference type="SUPFAM" id="SSF103515">
    <property type="entry name" value="Autotransporter"/>
    <property type="match status" value="1"/>
</dbReference>
<comment type="caution">
    <text evidence="4">The sequence shown here is derived from an EMBL/GenBank/DDBJ whole genome shotgun (WGS) entry which is preliminary data.</text>
</comment>
<dbReference type="InterPro" id="IPR036709">
    <property type="entry name" value="Autotransporte_beta_dom_sf"/>
</dbReference>
<keyword evidence="4" id="KW-0645">Protease</keyword>
<feature type="chain" id="PRO_5045583454" evidence="2">
    <location>
        <begin position="36"/>
        <end position="1193"/>
    </location>
</feature>
<dbReference type="NCBIfam" id="TIGR01414">
    <property type="entry name" value="autotrans_barl"/>
    <property type="match status" value="1"/>
</dbReference>